<dbReference type="OrthoDB" id="9788272at2"/>
<dbReference type="KEGG" id="osg:BST96_09340"/>
<keyword evidence="5" id="KW-1185">Reference proteome</keyword>
<protein>
    <submittedName>
        <fullName evidence="4">Mannose-1-phosphate guanylyltransferase</fullName>
    </submittedName>
</protein>
<keyword evidence="2 4" id="KW-0548">Nucleotidyltransferase</keyword>
<dbReference type="InterPro" id="IPR005835">
    <property type="entry name" value="NTP_transferase_dom"/>
</dbReference>
<dbReference type="PANTHER" id="PTHR43584">
    <property type="entry name" value="NUCLEOTIDYL TRANSFERASE"/>
    <property type="match status" value="1"/>
</dbReference>
<dbReference type="PANTHER" id="PTHR43584:SF8">
    <property type="entry name" value="N-ACETYLMURAMATE ALPHA-1-PHOSPHATE URIDYLYLTRANSFERASE"/>
    <property type="match status" value="1"/>
</dbReference>
<dbReference type="CDD" id="cd06422">
    <property type="entry name" value="NTP_transferase_like_1"/>
    <property type="match status" value="1"/>
</dbReference>
<dbReference type="GO" id="GO:0016779">
    <property type="term" value="F:nucleotidyltransferase activity"/>
    <property type="evidence" value="ECO:0007669"/>
    <property type="project" value="UniProtKB-KW"/>
</dbReference>
<feature type="domain" description="Nucleotidyl transferase" evidence="3">
    <location>
        <begin position="2"/>
        <end position="142"/>
    </location>
</feature>
<dbReference type="RefSeq" id="WP_085758447.1">
    <property type="nucleotide sequence ID" value="NZ_CP019343.1"/>
</dbReference>
<sequence>MKAMILAAGLGKRMRPLTDNTPKPLLPCAGKPLIVYHIEALVAVGVTEIVINHAYLGEQIEACLGDGSAFGASIRYSPEKEPMNTGAGIANALPLLGDEPFILTNGDVWSDYDYGQLINKSIELAHLVMVSNPEHNPQGDFSLMQNGRLLPDRESADGVALTYSGISVLHPKLFAFCPRGPFPLRQPLIEAMKEQQVTAEHHQGAWTDVGTPERLEILEQQILSNR</sequence>
<dbReference type="Proteomes" id="UP000193450">
    <property type="component" value="Chromosome"/>
</dbReference>
<name>A0A1X9NFL8_9GAMM</name>
<dbReference type="Gene3D" id="3.90.550.10">
    <property type="entry name" value="Spore Coat Polysaccharide Biosynthesis Protein SpsA, Chain A"/>
    <property type="match status" value="1"/>
</dbReference>
<organism evidence="4 5">
    <name type="scientific">Oceanicoccus sagamiensis</name>
    <dbReference type="NCBI Taxonomy" id="716816"/>
    <lineage>
        <taxon>Bacteria</taxon>
        <taxon>Pseudomonadati</taxon>
        <taxon>Pseudomonadota</taxon>
        <taxon>Gammaproteobacteria</taxon>
        <taxon>Cellvibrionales</taxon>
        <taxon>Spongiibacteraceae</taxon>
        <taxon>Oceanicoccus</taxon>
    </lineage>
</organism>
<dbReference type="STRING" id="716816.BST96_09340"/>
<gene>
    <name evidence="4" type="ORF">BST96_09340</name>
</gene>
<accession>A0A1X9NFL8</accession>
<evidence type="ECO:0000256" key="2">
    <source>
        <dbReference type="ARBA" id="ARBA00022695"/>
    </source>
</evidence>
<dbReference type="InterPro" id="IPR029044">
    <property type="entry name" value="Nucleotide-diphossugar_trans"/>
</dbReference>
<evidence type="ECO:0000259" key="3">
    <source>
        <dbReference type="Pfam" id="PF00483"/>
    </source>
</evidence>
<dbReference type="NCBIfam" id="NF045761">
    <property type="entry name" value="NAMPUrTaseMurU"/>
    <property type="match status" value="1"/>
</dbReference>
<evidence type="ECO:0000313" key="5">
    <source>
        <dbReference type="Proteomes" id="UP000193450"/>
    </source>
</evidence>
<dbReference type="SUPFAM" id="SSF53448">
    <property type="entry name" value="Nucleotide-diphospho-sugar transferases"/>
    <property type="match status" value="1"/>
</dbReference>
<proteinExistence type="predicted"/>
<dbReference type="InterPro" id="IPR054790">
    <property type="entry name" value="MurU"/>
</dbReference>
<dbReference type="EMBL" id="CP019343">
    <property type="protein sequence ID" value="ARN74309.1"/>
    <property type="molecule type" value="Genomic_DNA"/>
</dbReference>
<evidence type="ECO:0000256" key="1">
    <source>
        <dbReference type="ARBA" id="ARBA00022679"/>
    </source>
</evidence>
<evidence type="ECO:0000313" key="4">
    <source>
        <dbReference type="EMBL" id="ARN74309.1"/>
    </source>
</evidence>
<dbReference type="Pfam" id="PF00483">
    <property type="entry name" value="NTP_transferase"/>
    <property type="match status" value="1"/>
</dbReference>
<dbReference type="AlphaFoldDB" id="A0A1X9NFL8"/>
<dbReference type="InterPro" id="IPR050065">
    <property type="entry name" value="GlmU-like"/>
</dbReference>
<reference evidence="4 5" key="1">
    <citation type="submission" date="2016-11" db="EMBL/GenBank/DDBJ databases">
        <title>Trade-off between light-utilization and light-protection in marine flavobacteria.</title>
        <authorList>
            <person name="Kumagai Y."/>
        </authorList>
    </citation>
    <scope>NUCLEOTIDE SEQUENCE [LARGE SCALE GENOMIC DNA]</scope>
    <source>
        <strain evidence="4 5">NBRC 107125</strain>
    </source>
</reference>
<keyword evidence="1 4" id="KW-0808">Transferase</keyword>